<name>A0ABQ3KRP5_9PSEU</name>
<dbReference type="Proteomes" id="UP000649955">
    <property type="component" value="Unassembled WGS sequence"/>
</dbReference>
<evidence type="ECO:0000256" key="1">
    <source>
        <dbReference type="SAM" id="MobiDB-lite"/>
    </source>
</evidence>
<accession>A0ABQ3KRP5</accession>
<protein>
    <submittedName>
        <fullName evidence="2">Uncharacterized protein</fullName>
    </submittedName>
</protein>
<reference evidence="3" key="1">
    <citation type="journal article" date="2019" name="Int. J. Syst. Evol. Microbiol.">
        <title>The Global Catalogue of Microorganisms (GCM) 10K type strain sequencing project: providing services to taxonomists for standard genome sequencing and annotation.</title>
        <authorList>
            <consortium name="The Broad Institute Genomics Platform"/>
            <consortium name="The Broad Institute Genome Sequencing Center for Infectious Disease"/>
            <person name="Wu L."/>
            <person name="Ma J."/>
        </authorList>
    </citation>
    <scope>NUCLEOTIDE SEQUENCE [LARGE SCALE GENOMIC DNA]</scope>
    <source>
        <strain evidence="3">CGMCC 4.7680</strain>
    </source>
</reference>
<sequence>MKFGDAVLPTRSSGLSRCDSGRASSTLSTCAACGSGAPLTERLPAITDQVATNETPVAGYAHGMTTSPFEPNPETGHQEIAAADPGRGGAPGTADGFGSGETGPDVILPNDDGEDEPDA</sequence>
<organism evidence="2 3">
    <name type="scientific">Amycolatopsis bullii</name>
    <dbReference type="NCBI Taxonomy" id="941987"/>
    <lineage>
        <taxon>Bacteria</taxon>
        <taxon>Bacillati</taxon>
        <taxon>Actinomycetota</taxon>
        <taxon>Actinomycetes</taxon>
        <taxon>Pseudonocardiales</taxon>
        <taxon>Pseudonocardiaceae</taxon>
        <taxon>Amycolatopsis</taxon>
    </lineage>
</organism>
<feature type="region of interest" description="Disordered" evidence="1">
    <location>
        <begin position="1"/>
        <end position="25"/>
    </location>
</feature>
<feature type="region of interest" description="Disordered" evidence="1">
    <location>
        <begin position="58"/>
        <end position="119"/>
    </location>
</feature>
<gene>
    <name evidence="2" type="ORF">GCM10017567_76010</name>
</gene>
<comment type="caution">
    <text evidence="2">The sequence shown here is derived from an EMBL/GenBank/DDBJ whole genome shotgun (WGS) entry which is preliminary data.</text>
</comment>
<evidence type="ECO:0000313" key="2">
    <source>
        <dbReference type="EMBL" id="GHG42826.1"/>
    </source>
</evidence>
<proteinExistence type="predicted"/>
<keyword evidence="3" id="KW-1185">Reference proteome</keyword>
<evidence type="ECO:0000313" key="3">
    <source>
        <dbReference type="Proteomes" id="UP000649955"/>
    </source>
</evidence>
<dbReference type="EMBL" id="BNAW01000054">
    <property type="protein sequence ID" value="GHG42826.1"/>
    <property type="molecule type" value="Genomic_DNA"/>
</dbReference>
<feature type="compositionally biased region" description="Gly residues" evidence="1">
    <location>
        <begin position="86"/>
        <end position="101"/>
    </location>
</feature>